<evidence type="ECO:0000256" key="1">
    <source>
        <dbReference type="SAM" id="Phobius"/>
    </source>
</evidence>
<dbReference type="AlphaFoldDB" id="A0A3Q0MF32"/>
<keyword evidence="1" id="KW-0472">Membrane</keyword>
<gene>
    <name evidence="2" type="ordered locus">VV1_3217</name>
</gene>
<sequence>MKKIILFVISLGVPQAITMFVGLLAIKHLSNQQYLTFTILTTSCLFSASIVSGLTNRIIILSKSENDILSAIKSQKYLLCLTVTLACFVFSLNLEQLIFVYTCSYIIVKYELERTFYQKELDTKKFLRFSLARTGIYIVLVNAVLYLYEGKDSHILWLTSFFASYALVNLFSCSGNKVLESCVENKRAFLKNKKYLLVYFSILPALASIPVSLVGNLSIDGGEIKIWMFVFSIYTAINVINTALKKFLLPYFAQGNTERNIFYYSFRVAIFMIPVIAVTYFVSTRYLVKYVDLGSSDGLDVALVLMLLSSFISTFLSPCSEMIQVKGMYGNLVISVFLLLFVLISLSFILIPKIGVVGMAISFIVGYFSQNAYIFRLYIRSI</sequence>
<keyword evidence="1" id="KW-1133">Transmembrane helix</keyword>
<keyword evidence="1" id="KW-0812">Transmembrane</keyword>
<dbReference type="RefSeq" id="WP_011078848.1">
    <property type="nucleotide sequence ID" value="NC_004459.3"/>
</dbReference>
<reference evidence="2 3" key="3">
    <citation type="journal article" date="2011" name="Mol. Syst. Biol.">
        <title>Integrative genome-scale metabolic analysis of Vibrio vulnificus for drug targeting and discovery.</title>
        <authorList>
            <person name="Kim H.U."/>
            <person name="Kim S.Y."/>
            <person name="Jeong H."/>
            <person name="Kim T.Y."/>
            <person name="Kim J.J."/>
            <person name="Choy H.E."/>
            <person name="Yi K.Y."/>
            <person name="Rhee J.H."/>
            <person name="Lee S.Y."/>
        </authorList>
    </citation>
    <scope>NUCLEOTIDE SEQUENCE [LARGE SCALE GENOMIC DNA]</scope>
    <source>
        <strain evidence="2 3">CMCP6</strain>
    </source>
</reference>
<evidence type="ECO:0008006" key="4">
    <source>
        <dbReference type="Google" id="ProtNLM"/>
    </source>
</evidence>
<evidence type="ECO:0000313" key="3">
    <source>
        <dbReference type="Proteomes" id="UP000002275"/>
    </source>
</evidence>
<feature type="transmembrane region" description="Helical" evidence="1">
    <location>
        <begin position="129"/>
        <end position="148"/>
    </location>
</feature>
<reference evidence="2 3" key="2">
    <citation type="journal article" date="2003" name="Infect. Immun.">
        <title>Characterization and pathogenic significance of Vibrio vulnificus antigens preferentially expressed in septicemic patients.</title>
        <authorList>
            <person name="Kim Y.R."/>
            <person name="Lee S.E."/>
            <person name="Kim C.M."/>
            <person name="Kim S.Y."/>
            <person name="Shin E.K."/>
            <person name="Shin D.H."/>
            <person name="Chung S.S."/>
            <person name="Choy H.E."/>
            <person name="Progulske-Fox A."/>
            <person name="Hillman J.D."/>
            <person name="Handfield M."/>
            <person name="Rhee J.H."/>
        </authorList>
    </citation>
    <scope>NUCLEOTIDE SEQUENCE [LARGE SCALE GENOMIC DNA]</scope>
    <source>
        <strain evidence="2 3">CMCP6</strain>
    </source>
</reference>
<accession>A0A3Q0MF32</accession>
<proteinExistence type="predicted"/>
<feature type="transmembrane region" description="Helical" evidence="1">
    <location>
        <begin position="261"/>
        <end position="281"/>
    </location>
</feature>
<reference evidence="3" key="1">
    <citation type="submission" date="2002-12" db="EMBL/GenBank/DDBJ databases">
        <title>Complete genome sequence of Vibrio vulnificus CMCP6.</title>
        <authorList>
            <person name="Rhee J.H."/>
            <person name="Kim S.Y."/>
            <person name="Chung S.S."/>
            <person name="Kim J.J."/>
            <person name="Moon Y.H."/>
            <person name="Jeong H."/>
            <person name="Choy H.E."/>
        </authorList>
    </citation>
    <scope>NUCLEOTIDE SEQUENCE [LARGE SCALE GENOMIC DNA]</scope>
    <source>
        <strain evidence="3">CMCP6</strain>
    </source>
</reference>
<dbReference type="KEGG" id="vvu:VV1_3217"/>
<feature type="transmembrane region" description="Helical" evidence="1">
    <location>
        <begin position="195"/>
        <end position="214"/>
    </location>
</feature>
<protein>
    <recommendedName>
        <fullName evidence="4">Oligosaccharide flippase family protein</fullName>
    </recommendedName>
</protein>
<organism evidence="2 3">
    <name type="scientific">Vibrio vulnificus (strain CMCP6)</name>
    <dbReference type="NCBI Taxonomy" id="216895"/>
    <lineage>
        <taxon>Bacteria</taxon>
        <taxon>Pseudomonadati</taxon>
        <taxon>Pseudomonadota</taxon>
        <taxon>Gammaproteobacteria</taxon>
        <taxon>Vibrionales</taxon>
        <taxon>Vibrionaceae</taxon>
        <taxon>Vibrio</taxon>
    </lineage>
</organism>
<feature type="transmembrane region" description="Helical" evidence="1">
    <location>
        <begin position="34"/>
        <end position="55"/>
    </location>
</feature>
<dbReference type="EMBL" id="AE016795">
    <property type="protein sequence ID" value="ADV91932.1"/>
    <property type="molecule type" value="Genomic_DNA"/>
</dbReference>
<name>A0A3Q0MF32_VIBVU</name>
<feature type="transmembrane region" description="Helical" evidence="1">
    <location>
        <begin position="301"/>
        <end position="320"/>
    </location>
</feature>
<dbReference type="SMR" id="A0A3Q0MF32"/>
<feature type="transmembrane region" description="Helical" evidence="1">
    <location>
        <begin position="332"/>
        <end position="351"/>
    </location>
</feature>
<dbReference type="Proteomes" id="UP000002275">
    <property type="component" value="Chromosome I"/>
</dbReference>
<evidence type="ECO:0000313" key="2">
    <source>
        <dbReference type="EMBL" id="ADV91932.1"/>
    </source>
</evidence>
<feature type="transmembrane region" description="Helical" evidence="1">
    <location>
        <begin position="357"/>
        <end position="379"/>
    </location>
</feature>
<feature type="transmembrane region" description="Helical" evidence="1">
    <location>
        <begin position="226"/>
        <end position="249"/>
    </location>
</feature>
<feature type="transmembrane region" description="Helical" evidence="1">
    <location>
        <begin position="154"/>
        <end position="174"/>
    </location>
</feature>